<gene>
    <name evidence="5" type="ORF">DIATSA_LOCUS8697</name>
</gene>
<proteinExistence type="inferred from homology"/>
<organism evidence="5 6">
    <name type="scientific">Diatraea saccharalis</name>
    <name type="common">sugarcane borer</name>
    <dbReference type="NCBI Taxonomy" id="40085"/>
    <lineage>
        <taxon>Eukaryota</taxon>
        <taxon>Metazoa</taxon>
        <taxon>Ecdysozoa</taxon>
        <taxon>Arthropoda</taxon>
        <taxon>Hexapoda</taxon>
        <taxon>Insecta</taxon>
        <taxon>Pterygota</taxon>
        <taxon>Neoptera</taxon>
        <taxon>Endopterygota</taxon>
        <taxon>Lepidoptera</taxon>
        <taxon>Glossata</taxon>
        <taxon>Ditrysia</taxon>
        <taxon>Pyraloidea</taxon>
        <taxon>Crambidae</taxon>
        <taxon>Crambinae</taxon>
        <taxon>Diatraea</taxon>
    </lineage>
</organism>
<keyword evidence="2" id="KW-0645">Protease</keyword>
<evidence type="ECO:0000256" key="1">
    <source>
        <dbReference type="ARBA" id="ARBA00005325"/>
    </source>
</evidence>
<dbReference type="InterPro" id="IPR008979">
    <property type="entry name" value="Galactose-bd-like_sf"/>
</dbReference>
<name>A0A9N9R7X2_9NEOP</name>
<evidence type="ECO:0000313" key="6">
    <source>
        <dbReference type="Proteomes" id="UP001153714"/>
    </source>
</evidence>
<reference evidence="5" key="1">
    <citation type="submission" date="2021-12" db="EMBL/GenBank/DDBJ databases">
        <authorList>
            <person name="King R."/>
        </authorList>
    </citation>
    <scope>NUCLEOTIDE SEQUENCE</scope>
</reference>
<comment type="similarity">
    <text evidence="1">Belongs to the peptidase S8 family. Furin subfamily.</text>
</comment>
<evidence type="ECO:0000313" key="5">
    <source>
        <dbReference type="EMBL" id="CAG9791064.1"/>
    </source>
</evidence>
<keyword evidence="3" id="KW-0378">Hydrolase</keyword>
<dbReference type="GO" id="GO:0006508">
    <property type="term" value="P:proteolysis"/>
    <property type="evidence" value="ECO:0007669"/>
    <property type="project" value="UniProtKB-KW"/>
</dbReference>
<dbReference type="EMBL" id="OU893334">
    <property type="protein sequence ID" value="CAG9791064.1"/>
    <property type="molecule type" value="Genomic_DNA"/>
</dbReference>
<evidence type="ECO:0000256" key="3">
    <source>
        <dbReference type="ARBA" id="ARBA00022801"/>
    </source>
</evidence>
<evidence type="ECO:0000259" key="4">
    <source>
        <dbReference type="PROSITE" id="PS51829"/>
    </source>
</evidence>
<accession>A0A9N9R7X2</accession>
<dbReference type="SUPFAM" id="SSF49785">
    <property type="entry name" value="Galactose-binding domain-like"/>
    <property type="match status" value="1"/>
</dbReference>
<dbReference type="AlphaFoldDB" id="A0A9N9R7X2"/>
<dbReference type="PROSITE" id="PS51829">
    <property type="entry name" value="P_HOMO_B"/>
    <property type="match status" value="1"/>
</dbReference>
<dbReference type="InterPro" id="IPR002884">
    <property type="entry name" value="P_dom"/>
</dbReference>
<sequence length="127" mass="14885">MNWPLTSVATWGESSNGIWKVTFLDETDEHNSGEVGPLRLVVHGTHQMPDHMRKGPRKYTHDDYNNYEIFKLFDNNVFENENLDSDDNNVPEEHETEQVDFNEIDSTILAEVEQELKRIHHRMVFDG</sequence>
<protein>
    <recommendedName>
        <fullName evidence="4">P/Homo B domain-containing protein</fullName>
    </recommendedName>
</protein>
<reference evidence="5" key="2">
    <citation type="submission" date="2022-10" db="EMBL/GenBank/DDBJ databases">
        <authorList>
            <consortium name="ENA_rothamsted_submissions"/>
            <consortium name="culmorum"/>
            <person name="King R."/>
        </authorList>
    </citation>
    <scope>NUCLEOTIDE SEQUENCE</scope>
</reference>
<dbReference type="OrthoDB" id="300641at2759"/>
<evidence type="ECO:0000256" key="2">
    <source>
        <dbReference type="ARBA" id="ARBA00022670"/>
    </source>
</evidence>
<dbReference type="GO" id="GO:0004252">
    <property type="term" value="F:serine-type endopeptidase activity"/>
    <property type="evidence" value="ECO:0007669"/>
    <property type="project" value="InterPro"/>
</dbReference>
<dbReference type="Gene3D" id="2.60.120.260">
    <property type="entry name" value="Galactose-binding domain-like"/>
    <property type="match status" value="1"/>
</dbReference>
<keyword evidence="6" id="KW-1185">Reference proteome</keyword>
<feature type="domain" description="P/Homo B" evidence="4">
    <location>
        <begin position="1"/>
        <end position="48"/>
    </location>
</feature>
<dbReference type="Proteomes" id="UP001153714">
    <property type="component" value="Chromosome 3"/>
</dbReference>